<dbReference type="AlphaFoldDB" id="A0A1Y2LIZ8"/>
<dbReference type="InParanoid" id="A0A1Y2LIZ8"/>
<organism evidence="1 2">
    <name type="scientific">Epicoccum nigrum</name>
    <name type="common">Soil fungus</name>
    <name type="synonym">Epicoccum purpurascens</name>
    <dbReference type="NCBI Taxonomy" id="105696"/>
    <lineage>
        <taxon>Eukaryota</taxon>
        <taxon>Fungi</taxon>
        <taxon>Dikarya</taxon>
        <taxon>Ascomycota</taxon>
        <taxon>Pezizomycotina</taxon>
        <taxon>Dothideomycetes</taxon>
        <taxon>Pleosporomycetidae</taxon>
        <taxon>Pleosporales</taxon>
        <taxon>Pleosporineae</taxon>
        <taxon>Didymellaceae</taxon>
        <taxon>Epicoccum</taxon>
    </lineage>
</organism>
<accession>A0A1Y2LIZ8</accession>
<evidence type="ECO:0000313" key="1">
    <source>
        <dbReference type="EMBL" id="OSS43993.1"/>
    </source>
</evidence>
<dbReference type="EMBL" id="KZ107860">
    <property type="protein sequence ID" value="OSS43993.1"/>
    <property type="molecule type" value="Genomic_DNA"/>
</dbReference>
<dbReference type="Proteomes" id="UP000193240">
    <property type="component" value="Unassembled WGS sequence"/>
</dbReference>
<gene>
    <name evidence="1" type="ORF">B5807_11413</name>
</gene>
<name>A0A1Y2LIZ8_EPING</name>
<keyword evidence="2" id="KW-1185">Reference proteome</keyword>
<evidence type="ECO:0000313" key="2">
    <source>
        <dbReference type="Proteomes" id="UP000193240"/>
    </source>
</evidence>
<reference evidence="1 2" key="1">
    <citation type="journal article" date="2017" name="Genome Announc.">
        <title>Genome sequence of the saprophytic ascomycete Epicoccum nigrum ICMP 19927 strain isolated from New Zealand.</title>
        <authorList>
            <person name="Fokin M."/>
            <person name="Fleetwood D."/>
            <person name="Weir B.S."/>
            <person name="Villas-Boas S.G."/>
        </authorList>
    </citation>
    <scope>NUCLEOTIDE SEQUENCE [LARGE SCALE GENOMIC DNA]</scope>
    <source>
        <strain evidence="1 2">ICMP 19927</strain>
    </source>
</reference>
<proteinExistence type="predicted"/>
<protein>
    <submittedName>
        <fullName evidence="1">Uncharacterized protein</fullName>
    </submittedName>
</protein>
<sequence length="342" mass="39894">MMPVDYPYQPLSTKTDPELVEFFEGFEYRWDIIHRIDEAVRAGLEKLSLGRSIPSGYRRLVCYAVWGNPSDAYKWYEYQLQEEYLPHRYLPEHVILRNLLKLAGDAIPLPSSLDNPSRHKDVRYKMARANDGGVDVLEVLLMEFKMALVRKGFRRVDIEAMHERAKDRLENERRYPTGVDIVNLVMDEIPTQRPARRIYNVDRQNLRPMTYQSKVNPMSSRPIRKRRNNRARIQKVSPALRTQAAELRAAKANLERAYNQEQNAINPAARSTGLSLNSQLAAARARAERRYVNCFIRYSRDANQMSADQAREMQANFTRRKIEASGVDKVAFLRDMYPQELK</sequence>